<dbReference type="Pfam" id="PF01548">
    <property type="entry name" value="DEDD_Tnp_IS110"/>
    <property type="match status" value="1"/>
</dbReference>
<reference evidence="4" key="2">
    <citation type="submission" date="2016-10" db="EMBL/GenBank/DDBJ databases">
        <authorList>
            <person name="Varghese N."/>
            <person name="Submissions S."/>
        </authorList>
    </citation>
    <scope>NUCLEOTIDE SEQUENCE [LARGE SCALE GENOMIC DNA]</scope>
    <source>
        <strain evidence="4">CGMCC 1.6775</strain>
    </source>
</reference>
<dbReference type="Proteomes" id="UP000199339">
    <property type="component" value="Unassembled WGS sequence"/>
</dbReference>
<dbReference type="AlphaFoldDB" id="A0A1I4X6R6"/>
<dbReference type="GO" id="GO:0004803">
    <property type="term" value="F:transposase activity"/>
    <property type="evidence" value="ECO:0007669"/>
    <property type="project" value="InterPro"/>
</dbReference>
<dbReference type="GO" id="GO:0006313">
    <property type="term" value="P:DNA transposition"/>
    <property type="evidence" value="ECO:0007669"/>
    <property type="project" value="InterPro"/>
</dbReference>
<dbReference type="EMBL" id="FOUR01000005">
    <property type="protein sequence ID" value="SFN21116.1"/>
    <property type="molecule type" value="Genomic_DNA"/>
</dbReference>
<reference evidence="2" key="1">
    <citation type="submission" date="2016-10" db="EMBL/GenBank/DDBJ databases">
        <authorList>
            <person name="de Groot N.N."/>
        </authorList>
    </citation>
    <scope>NUCLEOTIDE SEQUENCE [LARGE SCALE GENOMIC DNA]</scope>
    <source>
        <strain evidence="2">CGMCC 1.6775</strain>
    </source>
</reference>
<dbReference type="OrthoDB" id="1523051at2"/>
<dbReference type="RefSeq" id="WP_139227071.1">
    <property type="nucleotide sequence ID" value="NZ_FOUR01000005.1"/>
</dbReference>
<evidence type="ECO:0000313" key="2">
    <source>
        <dbReference type="EMBL" id="SFN21116.1"/>
    </source>
</evidence>
<name>A0A1I4X6R6_9GAMM</name>
<evidence type="ECO:0000313" key="3">
    <source>
        <dbReference type="EMBL" id="SFN47445.1"/>
    </source>
</evidence>
<dbReference type="GO" id="GO:0003677">
    <property type="term" value="F:DNA binding"/>
    <property type="evidence" value="ECO:0007669"/>
    <property type="project" value="InterPro"/>
</dbReference>
<evidence type="ECO:0000259" key="1">
    <source>
        <dbReference type="Pfam" id="PF01548"/>
    </source>
</evidence>
<gene>
    <name evidence="2" type="ORF">SAMN04487961_2502</name>
    <name evidence="3" type="ORF">SAMN04487961_3155</name>
</gene>
<organism evidence="2 4">
    <name type="scientific">Marinobacter pelagius</name>
    <dbReference type="NCBI Taxonomy" id="379482"/>
    <lineage>
        <taxon>Bacteria</taxon>
        <taxon>Pseudomonadati</taxon>
        <taxon>Pseudomonadota</taxon>
        <taxon>Gammaproteobacteria</taxon>
        <taxon>Pseudomonadales</taxon>
        <taxon>Marinobacteraceae</taxon>
        <taxon>Marinobacter</taxon>
    </lineage>
</organism>
<keyword evidence="4" id="KW-1185">Reference proteome</keyword>
<evidence type="ECO:0000313" key="4">
    <source>
        <dbReference type="Proteomes" id="UP000199339"/>
    </source>
</evidence>
<dbReference type="InterPro" id="IPR002525">
    <property type="entry name" value="Transp_IS110-like_N"/>
</dbReference>
<protein>
    <submittedName>
        <fullName evidence="2">Transposase</fullName>
    </submittedName>
</protein>
<proteinExistence type="predicted"/>
<dbReference type="EMBL" id="FOUR01000009">
    <property type="protein sequence ID" value="SFN47445.1"/>
    <property type="molecule type" value="Genomic_DNA"/>
</dbReference>
<feature type="domain" description="Transposase IS110-like N-terminal" evidence="1">
    <location>
        <begin position="5"/>
        <end position="86"/>
    </location>
</feature>
<accession>A0A1I4X6R6</accession>
<feature type="non-terminal residue" evidence="2">
    <location>
        <position position="88"/>
    </location>
</feature>
<sequence>MTLFCAIDLHSNNSVAVVLDENDSVLYQERLPNDLPTIERALQPFQNDLYGVAVESTFNWYWLVDGLQAAGHHVMLVNTHAVQQYKGL</sequence>